<dbReference type="InterPro" id="IPR059000">
    <property type="entry name" value="ATPase_P-type_domA"/>
</dbReference>
<dbReference type="Pfam" id="PF00122">
    <property type="entry name" value="E1-E2_ATPase"/>
    <property type="match status" value="1"/>
</dbReference>
<dbReference type="PROSITE" id="PS00154">
    <property type="entry name" value="ATPASE_E1_E2"/>
    <property type="match status" value="1"/>
</dbReference>
<accession>A0A0C2YQ93</accession>
<keyword evidence="4" id="KW-0067">ATP-binding</keyword>
<dbReference type="InterPro" id="IPR018303">
    <property type="entry name" value="ATPase_P-typ_P_site"/>
</dbReference>
<dbReference type="InterPro" id="IPR044492">
    <property type="entry name" value="P_typ_ATPase_HD_dom"/>
</dbReference>
<feature type="transmembrane region" description="Helical" evidence="8">
    <location>
        <begin position="775"/>
        <end position="796"/>
    </location>
</feature>
<evidence type="ECO:0000256" key="1">
    <source>
        <dbReference type="ARBA" id="ARBA00004141"/>
    </source>
</evidence>
<evidence type="ECO:0000256" key="8">
    <source>
        <dbReference type="SAM" id="Phobius"/>
    </source>
</evidence>
<dbReference type="NCBIfam" id="TIGR01494">
    <property type="entry name" value="ATPase_P-type"/>
    <property type="match status" value="2"/>
</dbReference>
<feature type="transmembrane region" description="Helical" evidence="8">
    <location>
        <begin position="839"/>
        <end position="857"/>
    </location>
</feature>
<comment type="caution">
    <text evidence="10">The sequence shown here is derived from an EMBL/GenBank/DDBJ whole genome shotgun (WGS) entry which is preliminary data.</text>
</comment>
<dbReference type="Pfam" id="PF13246">
    <property type="entry name" value="Cation_ATPase"/>
    <property type="match status" value="1"/>
</dbReference>
<dbReference type="Gene3D" id="1.20.1110.10">
    <property type="entry name" value="Calcium-transporting ATPase, transmembrane domain"/>
    <property type="match status" value="1"/>
</dbReference>
<dbReference type="SUPFAM" id="SSF56784">
    <property type="entry name" value="HAD-like"/>
    <property type="match status" value="1"/>
</dbReference>
<keyword evidence="7 8" id="KW-0472">Membrane</keyword>
<dbReference type="Gene3D" id="3.40.50.1000">
    <property type="entry name" value="HAD superfamily/HAD-like"/>
    <property type="match status" value="1"/>
</dbReference>
<feature type="transmembrane region" description="Helical" evidence="8">
    <location>
        <begin position="86"/>
        <end position="102"/>
    </location>
</feature>
<evidence type="ECO:0000259" key="9">
    <source>
        <dbReference type="SMART" id="SM00831"/>
    </source>
</evidence>
<evidence type="ECO:0000256" key="5">
    <source>
        <dbReference type="ARBA" id="ARBA00022967"/>
    </source>
</evidence>
<dbReference type="SMART" id="SM00831">
    <property type="entry name" value="Cation_ATPase_N"/>
    <property type="match status" value="1"/>
</dbReference>
<sequence length="882" mass="92844">MPPSDAEVLWYRLGADEIRARHGCGVQGLAETEIRARRQTFGFNRLPEKPPRPAWAVFLDQFRNLLTLMLLGAGVLAGLVGDTTDMVVVLAVTLFNATLGYAQERRAGRMLGALKAMLAQKARVRRAAGEAVIGAEDLVPGDLVLLKAGDRVPADGRLVDGQDVEADEAALTGESEPVAKITSALDHDGVPLPERINMLFMNSVLTRGRAEMVVTATGPDSEMGKVAALLDAAEEGPTPLQNRLDQLGRRLSLIAAVVVGFVLIQGLLSGQPLGQVVLTAVALAVAAIPEGLPAVVTVTLALGMVRMAAKGAVVRRLAAVETLGSTSVICSDKTGTLTQGRMTALEAWAMGRGHGFAADTRPVGLEVALAPAGLCTEARLNAETGEAVGDPTELALLRLAERAGALPMKNWRRLAELPFSSGRKLMATLDTVGGVCLLSVKGAPDRVLDLCDSVLTETGPQPLDEALRRELVTRMEAMAGRALRVIALASRPASEGEDMLAGLSGLTLYALIGLADPPRPGVADAIRTCRAAGIAVKMITGDHRVTAAAVARALGLEGEVVDGAQLDAMDEAELTERVRGIAVFARVTPEHKVRIVRALKACGLVTAMTGDGVNDAAALRTADIGVAMGRTGSDVTREAAAMVLTADDFSTVVGAVREGRVITDNIVKFVRFQLSTNMGALLAVLLAPLCGLPVPFSPIQILWVNIIMDGPPAMALAFDPARSGLMNQPPRGRQAPILPLTRLVRLFGFGLLMAAGTLGVLWWEGGGEDVIRARTMAFTTFVLFQVFNVFNARVGTESAFGRAALANGKLWSALAGIVVLQAVAVHWPPAQALFHTTGLGPTEWIVAVVLGASVLVLEEGRKLVWRLVSPARATEYPEADGR</sequence>
<dbReference type="GO" id="GO:0016020">
    <property type="term" value="C:membrane"/>
    <property type="evidence" value="ECO:0007669"/>
    <property type="project" value="UniProtKB-SubCell"/>
</dbReference>
<evidence type="ECO:0000313" key="10">
    <source>
        <dbReference type="EMBL" id="KIL96840.1"/>
    </source>
</evidence>
<dbReference type="SFLD" id="SFLDG00002">
    <property type="entry name" value="C1.7:_P-type_atpase_like"/>
    <property type="match status" value="1"/>
</dbReference>
<reference evidence="10 11" key="1">
    <citation type="submission" date="2015-01" db="EMBL/GenBank/DDBJ databases">
        <title>Genome Sequence of Magnetospirillum magnetotacticum Strain MS-1.</title>
        <authorList>
            <person name="Marinov G.K."/>
            <person name="Smalley M.D."/>
            <person name="DeSalvo G."/>
        </authorList>
    </citation>
    <scope>NUCLEOTIDE SEQUENCE [LARGE SCALE GENOMIC DNA]</scope>
    <source>
        <strain evidence="10 11">MS-1</strain>
    </source>
</reference>
<keyword evidence="11" id="KW-1185">Reference proteome</keyword>
<dbReference type="SUPFAM" id="SSF81653">
    <property type="entry name" value="Calcium ATPase, transduction domain A"/>
    <property type="match status" value="1"/>
</dbReference>
<evidence type="ECO:0000313" key="11">
    <source>
        <dbReference type="Proteomes" id="UP000031971"/>
    </source>
</evidence>
<proteinExistence type="predicted"/>
<name>A0A0C2YQ93_PARME</name>
<dbReference type="InterPro" id="IPR036412">
    <property type="entry name" value="HAD-like_sf"/>
</dbReference>
<feature type="domain" description="Cation-transporting P-type ATPase N-terminal" evidence="9">
    <location>
        <begin position="9"/>
        <end position="82"/>
    </location>
</feature>
<dbReference type="PRINTS" id="PR00120">
    <property type="entry name" value="HATPASE"/>
</dbReference>
<dbReference type="Proteomes" id="UP000031971">
    <property type="component" value="Unassembled WGS sequence"/>
</dbReference>
<dbReference type="SFLD" id="SFLDS00003">
    <property type="entry name" value="Haloacid_Dehalogenase"/>
    <property type="match status" value="1"/>
</dbReference>
<dbReference type="SFLD" id="SFLDF00027">
    <property type="entry name" value="p-type_atpase"/>
    <property type="match status" value="1"/>
</dbReference>
<dbReference type="Gene3D" id="2.70.150.10">
    <property type="entry name" value="Calcium-transporting ATPase, cytoplasmic transduction domain A"/>
    <property type="match status" value="1"/>
</dbReference>
<dbReference type="FunFam" id="3.40.50.1000:FF:000001">
    <property type="entry name" value="Phospholipid-transporting ATPase IC"/>
    <property type="match status" value="1"/>
</dbReference>
<dbReference type="InterPro" id="IPR023298">
    <property type="entry name" value="ATPase_P-typ_TM_dom_sf"/>
</dbReference>
<dbReference type="InterPro" id="IPR001757">
    <property type="entry name" value="P_typ_ATPase"/>
</dbReference>
<dbReference type="OrthoDB" id="391538at2"/>
<keyword evidence="5" id="KW-1278">Translocase</keyword>
<dbReference type="SUPFAM" id="SSF81660">
    <property type="entry name" value="Metal cation-transporting ATPase, ATP-binding domain N"/>
    <property type="match status" value="1"/>
</dbReference>
<evidence type="ECO:0000256" key="2">
    <source>
        <dbReference type="ARBA" id="ARBA00022692"/>
    </source>
</evidence>
<dbReference type="InterPro" id="IPR006068">
    <property type="entry name" value="ATPase_P-typ_cation-transptr_C"/>
</dbReference>
<comment type="subcellular location">
    <subcellularLocation>
        <location evidence="1">Membrane</location>
        <topology evidence="1">Multi-pass membrane protein</topology>
    </subcellularLocation>
</comment>
<dbReference type="Pfam" id="PF00689">
    <property type="entry name" value="Cation_ATPase_C"/>
    <property type="match status" value="1"/>
</dbReference>
<keyword evidence="3" id="KW-0547">Nucleotide-binding</keyword>
<dbReference type="InterPro" id="IPR023299">
    <property type="entry name" value="ATPase_P-typ_cyto_dom_N"/>
</dbReference>
<dbReference type="STRING" id="272627.CCC_01706"/>
<organism evidence="10 11">
    <name type="scientific">Paramagnetospirillum magnetotacticum MS-1</name>
    <dbReference type="NCBI Taxonomy" id="272627"/>
    <lineage>
        <taxon>Bacteria</taxon>
        <taxon>Pseudomonadati</taxon>
        <taxon>Pseudomonadota</taxon>
        <taxon>Alphaproteobacteria</taxon>
        <taxon>Rhodospirillales</taxon>
        <taxon>Magnetospirillaceae</taxon>
        <taxon>Paramagnetospirillum</taxon>
    </lineage>
</organism>
<dbReference type="SUPFAM" id="SSF81665">
    <property type="entry name" value="Calcium ATPase, transmembrane domain M"/>
    <property type="match status" value="1"/>
</dbReference>
<evidence type="ECO:0000256" key="4">
    <source>
        <dbReference type="ARBA" id="ARBA00022840"/>
    </source>
</evidence>
<keyword evidence="6 8" id="KW-1133">Transmembrane helix</keyword>
<dbReference type="InterPro" id="IPR004014">
    <property type="entry name" value="ATPase_P-typ_cation-transptr_N"/>
</dbReference>
<evidence type="ECO:0000256" key="3">
    <source>
        <dbReference type="ARBA" id="ARBA00022741"/>
    </source>
</evidence>
<feature type="transmembrane region" description="Helical" evidence="8">
    <location>
        <begin position="251"/>
        <end position="268"/>
    </location>
</feature>
<dbReference type="PRINTS" id="PR00119">
    <property type="entry name" value="CATATPASE"/>
</dbReference>
<dbReference type="InterPro" id="IPR023214">
    <property type="entry name" value="HAD_sf"/>
</dbReference>
<feature type="transmembrane region" description="Helical" evidence="8">
    <location>
        <begin position="280"/>
        <end position="305"/>
    </location>
</feature>
<keyword evidence="2 8" id="KW-0812">Transmembrane</keyword>
<dbReference type="GO" id="GO:0016887">
    <property type="term" value="F:ATP hydrolysis activity"/>
    <property type="evidence" value="ECO:0007669"/>
    <property type="project" value="InterPro"/>
</dbReference>
<gene>
    <name evidence="10" type="ORF">CCC_01706</name>
</gene>
<evidence type="ECO:0000256" key="7">
    <source>
        <dbReference type="ARBA" id="ARBA00023136"/>
    </source>
</evidence>
<dbReference type="Gene3D" id="3.40.1110.10">
    <property type="entry name" value="Calcium-transporting ATPase, cytoplasmic domain N"/>
    <property type="match status" value="1"/>
</dbReference>
<dbReference type="Pfam" id="PF00690">
    <property type="entry name" value="Cation_ATPase_N"/>
    <property type="match status" value="1"/>
</dbReference>
<dbReference type="GO" id="GO:0005524">
    <property type="term" value="F:ATP binding"/>
    <property type="evidence" value="ECO:0007669"/>
    <property type="project" value="UniProtKB-KW"/>
</dbReference>
<feature type="transmembrane region" description="Helical" evidence="8">
    <location>
        <begin position="808"/>
        <end position="827"/>
    </location>
</feature>
<dbReference type="PANTHER" id="PTHR42861">
    <property type="entry name" value="CALCIUM-TRANSPORTING ATPASE"/>
    <property type="match status" value="1"/>
</dbReference>
<dbReference type="InterPro" id="IPR008250">
    <property type="entry name" value="ATPase_P-typ_transduc_dom_A_sf"/>
</dbReference>
<dbReference type="GO" id="GO:0015662">
    <property type="term" value="F:P-type ion transporter activity"/>
    <property type="evidence" value="ECO:0007669"/>
    <property type="project" value="UniProtKB-ARBA"/>
</dbReference>
<dbReference type="AlphaFoldDB" id="A0A0C2YQ93"/>
<dbReference type="RefSeq" id="WP_052473407.1">
    <property type="nucleotide sequence ID" value="NZ_JXSL01000034.1"/>
</dbReference>
<dbReference type="EMBL" id="JXSL01000034">
    <property type="protein sequence ID" value="KIL96840.1"/>
    <property type="molecule type" value="Genomic_DNA"/>
</dbReference>
<feature type="transmembrane region" description="Helical" evidence="8">
    <location>
        <begin position="743"/>
        <end position="763"/>
    </location>
</feature>
<evidence type="ECO:0000256" key="6">
    <source>
        <dbReference type="ARBA" id="ARBA00022989"/>
    </source>
</evidence>
<protein>
    <submittedName>
        <fullName evidence="10">Lead cadmium zinc and mercury transporting ATPase Copper-translocating P-type ATPase</fullName>
    </submittedName>
</protein>